<keyword evidence="4" id="KW-1003">Cell membrane</keyword>
<dbReference type="PATRIC" id="fig|945713.3.peg.1048"/>
<feature type="transmembrane region" description="Helical" evidence="8">
    <location>
        <begin position="749"/>
        <end position="767"/>
    </location>
</feature>
<evidence type="ECO:0000256" key="8">
    <source>
        <dbReference type="SAM" id="Phobius"/>
    </source>
</evidence>
<comment type="similarity">
    <text evidence="2">Belongs to the ABC-2 integral membrane protein family.</text>
</comment>
<feature type="transmembrane region" description="Helical" evidence="8">
    <location>
        <begin position="659"/>
        <end position="682"/>
    </location>
</feature>
<evidence type="ECO:0000256" key="2">
    <source>
        <dbReference type="ARBA" id="ARBA00007783"/>
    </source>
</evidence>
<dbReference type="Gene3D" id="3.40.1710.10">
    <property type="entry name" value="abc type-2 transporter like domain"/>
    <property type="match status" value="2"/>
</dbReference>
<dbReference type="eggNOG" id="COG0842">
    <property type="taxonomic scope" value="Bacteria"/>
</dbReference>
<feature type="transmembrane region" description="Helical" evidence="8">
    <location>
        <begin position="412"/>
        <end position="430"/>
    </location>
</feature>
<dbReference type="PANTHER" id="PTHR30294">
    <property type="entry name" value="MEMBRANE COMPONENT OF ABC TRANSPORTER YHHJ-RELATED"/>
    <property type="match status" value="1"/>
</dbReference>
<feature type="transmembrane region" description="Helical" evidence="8">
    <location>
        <begin position="21"/>
        <end position="41"/>
    </location>
</feature>
<dbReference type="PROSITE" id="PS51012">
    <property type="entry name" value="ABC_TM2"/>
    <property type="match status" value="1"/>
</dbReference>
<feature type="transmembrane region" description="Helical" evidence="8">
    <location>
        <begin position="267"/>
        <end position="289"/>
    </location>
</feature>
<dbReference type="RefSeq" id="WP_014559908.1">
    <property type="nucleotide sequence ID" value="NC_017464.1"/>
</dbReference>
<keyword evidence="5 8" id="KW-0812">Transmembrane</keyword>
<evidence type="ECO:0000256" key="5">
    <source>
        <dbReference type="ARBA" id="ARBA00022692"/>
    </source>
</evidence>
<keyword evidence="11" id="KW-1185">Reference proteome</keyword>
<dbReference type="AlphaFoldDB" id="I0AIE6"/>
<evidence type="ECO:0000313" key="11">
    <source>
        <dbReference type="Proteomes" id="UP000007394"/>
    </source>
</evidence>
<feature type="transmembrane region" description="Helical" evidence="8">
    <location>
        <begin position="328"/>
        <end position="347"/>
    </location>
</feature>
<dbReference type="InterPro" id="IPR047817">
    <property type="entry name" value="ABC2_TM_bact-type"/>
</dbReference>
<feature type="domain" description="ABC transmembrane type-2" evidence="9">
    <location>
        <begin position="152"/>
        <end position="380"/>
    </location>
</feature>
<feature type="transmembrane region" description="Helical" evidence="8">
    <location>
        <begin position="301"/>
        <end position="322"/>
    </location>
</feature>
<dbReference type="Proteomes" id="UP000007394">
    <property type="component" value="Chromosome"/>
</dbReference>
<name>I0AIE6_IGNAJ</name>
<dbReference type="KEGG" id="ial:IALB_1042"/>
<keyword evidence="6 8" id="KW-1133">Transmembrane helix</keyword>
<dbReference type="GO" id="GO:0140359">
    <property type="term" value="F:ABC-type transporter activity"/>
    <property type="evidence" value="ECO:0007669"/>
    <property type="project" value="InterPro"/>
</dbReference>
<dbReference type="PANTHER" id="PTHR30294:SF46">
    <property type="entry name" value="ABC TRANSPORTER PERMEASE"/>
    <property type="match status" value="1"/>
</dbReference>
<evidence type="ECO:0000256" key="4">
    <source>
        <dbReference type="ARBA" id="ARBA00022475"/>
    </source>
</evidence>
<accession>I0AIE6</accession>
<dbReference type="Pfam" id="PF12698">
    <property type="entry name" value="ABC2_membrane_3"/>
    <property type="match status" value="2"/>
</dbReference>
<feature type="transmembrane region" description="Helical" evidence="8">
    <location>
        <begin position="689"/>
        <end position="707"/>
    </location>
</feature>
<dbReference type="InterPro" id="IPR013525">
    <property type="entry name" value="ABC2_TM"/>
</dbReference>
<dbReference type="EMBL" id="CP003418">
    <property type="protein sequence ID" value="AFH48753.1"/>
    <property type="molecule type" value="Genomic_DNA"/>
</dbReference>
<sequence length="779" mass="88764">MLRIILNIARDEFEQIKRSRITLFLYTLFPLIIFLCFSLVYQNEIIREIPIAIIDEDKSDLSRTLIQYIESSPSMKIVDYFESKEELKEEFLIGKIHGAFYFPAELSSDIKSGKQSNVVMFIDASNLLISNSLLNDGTKILKTVNAGILLKKFKLGGLTENQSINLVNPLKVETNVLYNPNYSYITYLIPGLTTFILMMVVMMGAVPIINHKIGEEDFQFALRETKGKILPVLIGKSIPHLQFHFANILILVGIIFPAFHIVIRSSIIITILYLLFFIIVSFSFGIMLSSLIPKRTLATEVALFVLTPAFIYSGLTFPLWAMPEIHQFIAKLIPFTYFLSGFIKLYEMNANIVYLIKEIIVLMFFSALSLSITILSIKIRLKQSGISYDEKINSIIEIIKREIDWIITDLDLIAMLLAAPLFYSFFYGTMYMNKVEHEVPVAVYDEDRSSESLNLIKQLNAHTSIKITEELSSLDEIDKKLIDEEVQGVIFIPNDFCKNLKLNRDARIKIYLNTHRFLHSNDLNKAVNEVALSKGEEIRVAYFTSKGFSKGQSEELANPLKDNIKLLFNPSESYGDFLIPAILILVMQQTLFMGLGQSMAKENETKRFAELKTLSGNNPIVALSGKISFYLILYVAYALVFFSVHLSVFKIVFRGSYSAFIIVSVLLLLSISLMSLIIGNFFSKKVHALILISFTSYPIFFFTGYSWPTFAMPTIAKAIGFLIPTTPYLKAIHRIVSMETNIEHIFNEIIHLIILNIVLLLAVLFIFRRRFLKNSQPAH</sequence>
<dbReference type="STRING" id="945713.IALB_1042"/>
<keyword evidence="3" id="KW-0813">Transport</keyword>
<gene>
    <name evidence="10" type="ordered locus">IALB_1042</name>
</gene>
<feature type="transmembrane region" description="Helical" evidence="8">
    <location>
        <begin position="629"/>
        <end position="653"/>
    </location>
</feature>
<feature type="transmembrane region" description="Helical" evidence="8">
    <location>
        <begin position="243"/>
        <end position="261"/>
    </location>
</feature>
<evidence type="ECO:0000313" key="10">
    <source>
        <dbReference type="EMBL" id="AFH48753.1"/>
    </source>
</evidence>
<feature type="transmembrane region" description="Helical" evidence="8">
    <location>
        <begin position="184"/>
        <end position="209"/>
    </location>
</feature>
<evidence type="ECO:0000256" key="6">
    <source>
        <dbReference type="ARBA" id="ARBA00022989"/>
    </source>
</evidence>
<evidence type="ECO:0000256" key="3">
    <source>
        <dbReference type="ARBA" id="ARBA00022448"/>
    </source>
</evidence>
<organism evidence="10 11">
    <name type="scientific">Ignavibacterium album (strain DSM 19864 / JCM 16511 / NBRC 101810 / Mat9-16)</name>
    <dbReference type="NCBI Taxonomy" id="945713"/>
    <lineage>
        <taxon>Bacteria</taxon>
        <taxon>Pseudomonadati</taxon>
        <taxon>Ignavibacteriota</taxon>
        <taxon>Ignavibacteria</taxon>
        <taxon>Ignavibacteriales</taxon>
        <taxon>Ignavibacteriaceae</taxon>
        <taxon>Ignavibacterium</taxon>
    </lineage>
</organism>
<feature type="transmembrane region" description="Helical" evidence="8">
    <location>
        <begin position="359"/>
        <end position="379"/>
    </location>
</feature>
<keyword evidence="7 8" id="KW-0472">Membrane</keyword>
<proteinExistence type="inferred from homology"/>
<dbReference type="InterPro" id="IPR051449">
    <property type="entry name" value="ABC-2_transporter_component"/>
</dbReference>
<reference evidence="10 11" key="1">
    <citation type="journal article" date="2012" name="Front. Microbiol.">
        <title>Complete genome of Ignavibacterium album, a metabolically versatile, flagellated, facultative anaerobe from the phylum Chlorobi.</title>
        <authorList>
            <person name="Liu Z."/>
            <person name="Frigaard N.-U."/>
            <person name="Vogl K."/>
            <person name="Iino T."/>
            <person name="Ohkuma M."/>
            <person name="Overmann J."/>
            <person name="Bryant D.A."/>
        </authorList>
    </citation>
    <scope>NUCLEOTIDE SEQUENCE [LARGE SCALE GENOMIC DNA]</scope>
    <source>
        <strain evidence="11">DSM 19864 / JCM 16511 / NBRC 101810 / Mat9-16</strain>
    </source>
</reference>
<protein>
    <submittedName>
        <fullName evidence="10">Antibiotic transport system permease protein</fullName>
    </submittedName>
</protein>
<dbReference type="HOGENOM" id="CLU_009620_0_0_10"/>
<dbReference type="OrthoDB" id="9808686at2"/>
<dbReference type="GO" id="GO:0005886">
    <property type="term" value="C:plasma membrane"/>
    <property type="evidence" value="ECO:0007669"/>
    <property type="project" value="UniProtKB-SubCell"/>
</dbReference>
<comment type="subcellular location">
    <subcellularLocation>
        <location evidence="1">Cell membrane</location>
        <topology evidence="1">Multi-pass membrane protein</topology>
    </subcellularLocation>
</comment>
<evidence type="ECO:0000256" key="7">
    <source>
        <dbReference type="ARBA" id="ARBA00023136"/>
    </source>
</evidence>
<evidence type="ECO:0000259" key="9">
    <source>
        <dbReference type="PROSITE" id="PS51012"/>
    </source>
</evidence>
<evidence type="ECO:0000256" key="1">
    <source>
        <dbReference type="ARBA" id="ARBA00004651"/>
    </source>
</evidence>